<evidence type="ECO:0000259" key="23">
    <source>
        <dbReference type="PROSITE" id="PS50011"/>
    </source>
</evidence>
<keyword evidence="12" id="KW-0418">Kinase</keyword>
<feature type="region of interest" description="Disordered" evidence="20">
    <location>
        <begin position="917"/>
        <end position="938"/>
    </location>
</feature>
<name>A0A0E0ERA2_9ORYZ</name>
<evidence type="ECO:0000256" key="7">
    <source>
        <dbReference type="ARBA" id="ARBA00022679"/>
    </source>
</evidence>
<evidence type="ECO:0000256" key="22">
    <source>
        <dbReference type="SAM" id="SignalP"/>
    </source>
</evidence>
<dbReference type="STRING" id="40149.A0A0E0ERA2"/>
<evidence type="ECO:0000256" key="3">
    <source>
        <dbReference type="ARBA" id="ARBA00022475"/>
    </source>
</evidence>
<evidence type="ECO:0000256" key="16">
    <source>
        <dbReference type="ARBA" id="ARBA00023170"/>
    </source>
</evidence>
<dbReference type="InterPro" id="IPR000719">
    <property type="entry name" value="Prot_kinase_dom"/>
</dbReference>
<dbReference type="Pfam" id="PF07714">
    <property type="entry name" value="PK_Tyr_Ser-Thr"/>
    <property type="match status" value="2"/>
</dbReference>
<evidence type="ECO:0000313" key="25">
    <source>
        <dbReference type="Proteomes" id="UP000008021"/>
    </source>
</evidence>
<accession>A0A0E0ERA2</accession>
<dbReference type="GO" id="GO:0004674">
    <property type="term" value="F:protein serine/threonine kinase activity"/>
    <property type="evidence" value="ECO:0007669"/>
    <property type="project" value="UniProtKB-KW"/>
</dbReference>
<proteinExistence type="predicted"/>
<comment type="subcellular location">
    <subcellularLocation>
        <location evidence="1">Cell membrane</location>
        <topology evidence="1">Single-pass membrane protein</topology>
    </subcellularLocation>
</comment>
<dbReference type="PROSITE" id="PS50011">
    <property type="entry name" value="PROTEIN_KINASE_DOM"/>
    <property type="match status" value="1"/>
</dbReference>
<keyword evidence="13" id="KW-0067">ATP-binding</keyword>
<reference evidence="24" key="1">
    <citation type="submission" date="2015-04" db="UniProtKB">
        <authorList>
            <consortium name="EnsemblPlants"/>
        </authorList>
    </citation>
    <scope>IDENTIFICATION</scope>
</reference>
<keyword evidence="7" id="KW-0808">Transferase</keyword>
<dbReference type="PROSITE" id="PS00108">
    <property type="entry name" value="PROTEIN_KINASE_ST"/>
    <property type="match status" value="2"/>
</dbReference>
<dbReference type="Gramene" id="OMERI09G05680.1">
    <property type="protein sequence ID" value="OMERI09G05680.1"/>
    <property type="gene ID" value="OMERI09G05680"/>
</dbReference>
<dbReference type="FunFam" id="1.10.510.10:FF:000358">
    <property type="entry name" value="Putative leucine-rich repeat receptor-like serine/threonine-protein kinase"/>
    <property type="match status" value="1"/>
</dbReference>
<dbReference type="PANTHER" id="PTHR45631">
    <property type="entry name" value="OS07G0107800 PROTEIN-RELATED"/>
    <property type="match status" value="1"/>
</dbReference>
<evidence type="ECO:0000256" key="17">
    <source>
        <dbReference type="ARBA" id="ARBA00023180"/>
    </source>
</evidence>
<dbReference type="FunFam" id="1.10.510.10:FF:001023">
    <property type="entry name" value="Os07g0541700 protein"/>
    <property type="match status" value="1"/>
</dbReference>
<keyword evidence="15 21" id="KW-0472">Membrane</keyword>
<dbReference type="PANTHER" id="PTHR45631:SF112">
    <property type="entry name" value="OS09G0355400 PROTEIN"/>
    <property type="match status" value="1"/>
</dbReference>
<reference evidence="24" key="2">
    <citation type="submission" date="2018-05" db="EMBL/GenBank/DDBJ databases">
        <title>OmerRS3 (Oryza meridionalis Reference Sequence Version 3).</title>
        <authorList>
            <person name="Zhang J."/>
            <person name="Kudrna D."/>
            <person name="Lee S."/>
            <person name="Talag J."/>
            <person name="Welchert J."/>
            <person name="Wing R.A."/>
        </authorList>
    </citation>
    <scope>NUCLEOTIDE SEQUENCE [LARGE SCALE GENOMIC DNA]</scope>
    <source>
        <strain evidence="24">cv. OR44</strain>
    </source>
</reference>
<keyword evidence="11" id="KW-0547">Nucleotide-binding</keyword>
<evidence type="ECO:0000313" key="24">
    <source>
        <dbReference type="EnsemblPlants" id="OMERI09G05680.1"/>
    </source>
</evidence>
<dbReference type="SMART" id="SM00220">
    <property type="entry name" value="S_TKc"/>
    <property type="match status" value="1"/>
</dbReference>
<feature type="signal peptide" evidence="22">
    <location>
        <begin position="1"/>
        <end position="23"/>
    </location>
</feature>
<evidence type="ECO:0000256" key="8">
    <source>
        <dbReference type="ARBA" id="ARBA00022692"/>
    </source>
</evidence>
<evidence type="ECO:0000256" key="5">
    <source>
        <dbReference type="ARBA" id="ARBA00022553"/>
    </source>
</evidence>
<evidence type="ECO:0000256" key="1">
    <source>
        <dbReference type="ARBA" id="ARBA00004162"/>
    </source>
</evidence>
<keyword evidence="9 22" id="KW-0732">Signal</keyword>
<keyword evidence="8 21" id="KW-0812">Transmembrane</keyword>
<feature type="domain" description="Protein kinase" evidence="23">
    <location>
        <begin position="547"/>
        <end position="906"/>
    </location>
</feature>
<dbReference type="InterPro" id="IPR008271">
    <property type="entry name" value="Ser/Thr_kinase_AS"/>
</dbReference>
<dbReference type="Proteomes" id="UP000008021">
    <property type="component" value="Chromosome 9"/>
</dbReference>
<dbReference type="GO" id="GO:0005524">
    <property type="term" value="F:ATP binding"/>
    <property type="evidence" value="ECO:0007669"/>
    <property type="project" value="UniProtKB-KW"/>
</dbReference>
<evidence type="ECO:0000256" key="13">
    <source>
        <dbReference type="ARBA" id="ARBA00022840"/>
    </source>
</evidence>
<comment type="catalytic activity">
    <reaction evidence="18">
        <text>L-threonyl-[protein] + ATP = O-phospho-L-threonyl-[protein] + ADP + H(+)</text>
        <dbReference type="Rhea" id="RHEA:46608"/>
        <dbReference type="Rhea" id="RHEA-COMP:11060"/>
        <dbReference type="Rhea" id="RHEA-COMP:11605"/>
        <dbReference type="ChEBI" id="CHEBI:15378"/>
        <dbReference type="ChEBI" id="CHEBI:30013"/>
        <dbReference type="ChEBI" id="CHEBI:30616"/>
        <dbReference type="ChEBI" id="CHEBI:61977"/>
        <dbReference type="ChEBI" id="CHEBI:456216"/>
        <dbReference type="EC" id="2.7.11.1"/>
    </reaction>
</comment>
<dbReference type="AlphaFoldDB" id="A0A0E0ERA2"/>
<keyword evidence="4" id="KW-0723">Serine/threonine-protein kinase</keyword>
<evidence type="ECO:0000256" key="14">
    <source>
        <dbReference type="ARBA" id="ARBA00022989"/>
    </source>
</evidence>
<evidence type="ECO:0000256" key="20">
    <source>
        <dbReference type="SAM" id="MobiDB-lite"/>
    </source>
</evidence>
<keyword evidence="17" id="KW-0325">Glycoprotein</keyword>
<evidence type="ECO:0000256" key="4">
    <source>
        <dbReference type="ARBA" id="ARBA00022527"/>
    </source>
</evidence>
<dbReference type="InterPro" id="IPR011009">
    <property type="entry name" value="Kinase-like_dom_sf"/>
</dbReference>
<dbReference type="EnsemblPlants" id="OMERI09G05680.1">
    <property type="protein sequence ID" value="OMERI09G05680.1"/>
    <property type="gene ID" value="OMERI09G05680"/>
</dbReference>
<feature type="compositionally biased region" description="Polar residues" evidence="20">
    <location>
        <begin position="917"/>
        <end position="932"/>
    </location>
</feature>
<evidence type="ECO:0000256" key="2">
    <source>
        <dbReference type="ARBA" id="ARBA00012513"/>
    </source>
</evidence>
<keyword evidence="6" id="KW-0433">Leucine-rich repeat</keyword>
<feature type="chain" id="PRO_5002358443" description="non-specific serine/threonine protein kinase" evidence="22">
    <location>
        <begin position="24"/>
        <end position="938"/>
    </location>
</feature>
<evidence type="ECO:0000256" key="19">
    <source>
        <dbReference type="ARBA" id="ARBA00048679"/>
    </source>
</evidence>
<dbReference type="Gene3D" id="1.10.510.10">
    <property type="entry name" value="Transferase(Phosphotransferase) domain 1"/>
    <property type="match status" value="2"/>
</dbReference>
<dbReference type="Pfam" id="PF12819">
    <property type="entry name" value="Malectin_like"/>
    <property type="match status" value="1"/>
</dbReference>
<keyword evidence="16" id="KW-0675">Receptor</keyword>
<sequence>MRFLLQFFLLVHPMQLLHVYVHAEPDNLGFVSIDSGLSGPSYVDDRTNISYVSDDGYIATGEKHEISSEYKSRALYTSDLSLRSFPSGGRNCYAVAAAARGRKYLVRARFMHGDYDGGERNLASTPVRFNLNIGLDFWYEVTVSDAARTYTREAIAVAVASSVSVCLLDTGHGTPFISSLELRPMGIDMYPEAVANRSLGLFTRLNMGANNFLRYPNDVFDRFWGTPVYITEWLNISTNGTFMSYYSTDHIRVPRDVLRTAITTSATSVHLNITVYAASVGQLPPPTERAYFHFLHFASFEQQQRQFEMYFGKVKWKHNNISVHESHSMQPSYSSKGVYMLSNVSLVATDDSVLPPLLNAIEVYYSIPRDDTITSPDDVDAIMSIKTQYQVKKNWMGDPCLPKEYIWTGLQCRQDGVESKIISLDLSGNHFDGTIPQALCTKESLNLRYDTNDGDLCNGKSPKKKNISVLTVAIVTPIAAVLLVSAILFFCFCHKKRKQQITLGLVHQYSVQPTGISNSVSHVDIKGHILMSDDHEFTYEELVKITNNFSECIGEGGFGPVYLGKLQGSIQVAVKMCSQKSVHGQGIREFLAEVDSLKTVHHKYLVLLIGYCTNKNHLALIYEYMSNGSLFDHIRGKKANVQTMSWLQRTRIVHEAAQGLNYLHSGCVLPIIHRDVKSHNILLGEDMHAKISDFGLSKSYINEAQTHISVTAAGTIGYIDPEFANVQTMSWLQRTRIVHEAAQGLNYLHSGCVLPIIHRDVKSHNILLGEDMHAKISDFGLSKCYINEAQTHISVTAAGTIGYIDPEYYFSSRLTMKSDVFSFGVVLLETVTGEPPIVPGVGHVVQRVKQKVSDGDISAIVDPRLEDAYDMGSVWKVTDIALLCTKEVSDDRPTMTEVVEQLKDALALEEARHINGYSDNGQGSIKPDSSANWAPLAR</sequence>
<evidence type="ECO:0000256" key="18">
    <source>
        <dbReference type="ARBA" id="ARBA00047899"/>
    </source>
</evidence>
<protein>
    <recommendedName>
        <fullName evidence="2">non-specific serine/threonine protein kinase</fullName>
        <ecNumber evidence="2">2.7.11.1</ecNumber>
    </recommendedName>
</protein>
<evidence type="ECO:0000256" key="10">
    <source>
        <dbReference type="ARBA" id="ARBA00022737"/>
    </source>
</evidence>
<keyword evidence="10" id="KW-0677">Repeat</keyword>
<dbReference type="GO" id="GO:0005886">
    <property type="term" value="C:plasma membrane"/>
    <property type="evidence" value="ECO:0007669"/>
    <property type="project" value="UniProtKB-SubCell"/>
</dbReference>
<evidence type="ECO:0000256" key="15">
    <source>
        <dbReference type="ARBA" id="ARBA00023136"/>
    </source>
</evidence>
<dbReference type="Gene3D" id="3.30.200.20">
    <property type="entry name" value="Phosphorylase Kinase, domain 1"/>
    <property type="match status" value="1"/>
</dbReference>
<keyword evidence="5" id="KW-0597">Phosphoprotein</keyword>
<evidence type="ECO:0000256" key="12">
    <source>
        <dbReference type="ARBA" id="ARBA00022777"/>
    </source>
</evidence>
<dbReference type="InterPro" id="IPR001245">
    <property type="entry name" value="Ser-Thr/Tyr_kinase_cat_dom"/>
</dbReference>
<keyword evidence="3" id="KW-1003">Cell membrane</keyword>
<dbReference type="InterPro" id="IPR024788">
    <property type="entry name" value="Malectin-like_Carb-bd_dom"/>
</dbReference>
<dbReference type="eggNOG" id="KOG1187">
    <property type="taxonomic scope" value="Eukaryota"/>
</dbReference>
<keyword evidence="25" id="KW-1185">Reference proteome</keyword>
<dbReference type="EC" id="2.7.11.1" evidence="2"/>
<comment type="catalytic activity">
    <reaction evidence="19">
        <text>L-seryl-[protein] + ATP = O-phospho-L-seryl-[protein] + ADP + H(+)</text>
        <dbReference type="Rhea" id="RHEA:17989"/>
        <dbReference type="Rhea" id="RHEA-COMP:9863"/>
        <dbReference type="Rhea" id="RHEA-COMP:11604"/>
        <dbReference type="ChEBI" id="CHEBI:15378"/>
        <dbReference type="ChEBI" id="CHEBI:29999"/>
        <dbReference type="ChEBI" id="CHEBI:30616"/>
        <dbReference type="ChEBI" id="CHEBI:83421"/>
        <dbReference type="ChEBI" id="CHEBI:456216"/>
        <dbReference type="EC" id="2.7.11.1"/>
    </reaction>
</comment>
<evidence type="ECO:0000256" key="6">
    <source>
        <dbReference type="ARBA" id="ARBA00022614"/>
    </source>
</evidence>
<dbReference type="SUPFAM" id="SSF56112">
    <property type="entry name" value="Protein kinase-like (PK-like)"/>
    <property type="match status" value="2"/>
</dbReference>
<keyword evidence="14 21" id="KW-1133">Transmembrane helix</keyword>
<evidence type="ECO:0000256" key="21">
    <source>
        <dbReference type="SAM" id="Phobius"/>
    </source>
</evidence>
<evidence type="ECO:0000256" key="11">
    <source>
        <dbReference type="ARBA" id="ARBA00022741"/>
    </source>
</evidence>
<evidence type="ECO:0000256" key="9">
    <source>
        <dbReference type="ARBA" id="ARBA00022729"/>
    </source>
</evidence>
<organism evidence="24">
    <name type="scientific">Oryza meridionalis</name>
    <dbReference type="NCBI Taxonomy" id="40149"/>
    <lineage>
        <taxon>Eukaryota</taxon>
        <taxon>Viridiplantae</taxon>
        <taxon>Streptophyta</taxon>
        <taxon>Embryophyta</taxon>
        <taxon>Tracheophyta</taxon>
        <taxon>Spermatophyta</taxon>
        <taxon>Magnoliopsida</taxon>
        <taxon>Liliopsida</taxon>
        <taxon>Poales</taxon>
        <taxon>Poaceae</taxon>
        <taxon>BOP clade</taxon>
        <taxon>Oryzoideae</taxon>
        <taxon>Oryzeae</taxon>
        <taxon>Oryzinae</taxon>
        <taxon>Oryza</taxon>
    </lineage>
</organism>
<feature type="transmembrane region" description="Helical" evidence="21">
    <location>
        <begin position="467"/>
        <end position="492"/>
    </location>
</feature>